<dbReference type="PANTHER" id="PTHR45749:SF23">
    <property type="entry name" value="ZINC FINGER MYM-TYPE PROTEIN 1-LIKE"/>
    <property type="match status" value="1"/>
</dbReference>
<evidence type="ECO:0000313" key="2">
    <source>
        <dbReference type="Proteomes" id="UP001652625"/>
    </source>
</evidence>
<protein>
    <submittedName>
        <fullName evidence="3">Uncharacterized protein LOC136089761</fullName>
    </submittedName>
</protein>
<dbReference type="RefSeq" id="XP_065671918.1">
    <property type="nucleotide sequence ID" value="XM_065815846.1"/>
</dbReference>
<dbReference type="Proteomes" id="UP001652625">
    <property type="component" value="Chromosome 13"/>
</dbReference>
<dbReference type="PANTHER" id="PTHR45749">
    <property type="match status" value="1"/>
</dbReference>
<reference evidence="3" key="1">
    <citation type="submission" date="2025-08" db="UniProtKB">
        <authorList>
            <consortium name="RefSeq"/>
        </authorList>
    </citation>
    <scope>IDENTIFICATION</scope>
</reference>
<feature type="region of interest" description="Disordered" evidence="1">
    <location>
        <begin position="50"/>
        <end position="70"/>
    </location>
</feature>
<dbReference type="GeneID" id="136089761"/>
<gene>
    <name evidence="3" type="primary">LOC136089761</name>
</gene>
<evidence type="ECO:0000313" key="3">
    <source>
        <dbReference type="RefSeq" id="XP_065671918.1"/>
    </source>
</evidence>
<sequence length="332" mass="37408">MKYAFTLSTGVDAMMVIMLVCSPSPSPSEKVKTISNEIVQLQTDKIDHLVSSDSSAHQNESNPQNDSCSNDLEQHIVRSDLLTCGNDSTIEKDSHSTNPGKWGNFNKDGVNFWFNRGPQECQNHSGPFECSRRFYNTEFKTLYYSESTFYGKKQNYWKEVLKQLIPVILTLSEQAYLFRGTNEHFGVPDNGNYLGLLELLAQFDPLLKYHIATYADNGKGNPSNLSKTICEELNNIMGEKVRSHIMQEILVVLYFSISADSTPEIAHIYQLSIVVRYVSPKNGKPVERFLTFLIMKSRVGAVIAEQKLCPAAYSKCIKYPGANSDNKKITNV</sequence>
<keyword evidence="2" id="KW-1185">Reference proteome</keyword>
<name>A0ABM4DC07_HYDVU</name>
<organism evidence="2 3">
    <name type="scientific">Hydra vulgaris</name>
    <name type="common">Hydra</name>
    <name type="synonym">Hydra attenuata</name>
    <dbReference type="NCBI Taxonomy" id="6087"/>
    <lineage>
        <taxon>Eukaryota</taxon>
        <taxon>Metazoa</taxon>
        <taxon>Cnidaria</taxon>
        <taxon>Hydrozoa</taxon>
        <taxon>Hydroidolina</taxon>
        <taxon>Anthoathecata</taxon>
        <taxon>Aplanulata</taxon>
        <taxon>Hydridae</taxon>
        <taxon>Hydra</taxon>
    </lineage>
</organism>
<evidence type="ECO:0000256" key="1">
    <source>
        <dbReference type="SAM" id="MobiDB-lite"/>
    </source>
</evidence>
<proteinExistence type="predicted"/>
<feature type="compositionally biased region" description="Polar residues" evidence="1">
    <location>
        <begin position="51"/>
        <end position="70"/>
    </location>
</feature>
<accession>A0ABM4DC07</accession>